<dbReference type="Pfam" id="PF00560">
    <property type="entry name" value="LRR_1"/>
    <property type="match status" value="9"/>
</dbReference>
<evidence type="ECO:0000256" key="11">
    <source>
        <dbReference type="ARBA" id="ARBA00023180"/>
    </source>
</evidence>
<evidence type="ECO:0000256" key="10">
    <source>
        <dbReference type="ARBA" id="ARBA00023170"/>
    </source>
</evidence>
<dbReference type="InterPro" id="IPR003591">
    <property type="entry name" value="Leu-rich_rpt_typical-subtyp"/>
</dbReference>
<evidence type="ECO:0000256" key="7">
    <source>
        <dbReference type="ARBA" id="ARBA00022737"/>
    </source>
</evidence>
<gene>
    <name evidence="15" type="ORF">COLO4_17520</name>
</gene>
<evidence type="ECO:0000256" key="9">
    <source>
        <dbReference type="ARBA" id="ARBA00023136"/>
    </source>
</evidence>
<comment type="similarity">
    <text evidence="2">Belongs to the RLP family.</text>
</comment>
<keyword evidence="10" id="KW-0675">Receptor</keyword>
<feature type="signal peptide" evidence="13">
    <location>
        <begin position="1"/>
        <end position="22"/>
    </location>
</feature>
<keyword evidence="5 12" id="KW-0812">Transmembrane</keyword>
<evidence type="ECO:0000256" key="5">
    <source>
        <dbReference type="ARBA" id="ARBA00022692"/>
    </source>
</evidence>
<evidence type="ECO:0000256" key="2">
    <source>
        <dbReference type="ARBA" id="ARBA00009592"/>
    </source>
</evidence>
<dbReference type="FunFam" id="3.80.10.10:FF:000111">
    <property type="entry name" value="LRR receptor-like serine/threonine-protein kinase ERECTA"/>
    <property type="match status" value="1"/>
</dbReference>
<keyword evidence="7" id="KW-0677">Repeat</keyword>
<evidence type="ECO:0000256" key="1">
    <source>
        <dbReference type="ARBA" id="ARBA00004251"/>
    </source>
</evidence>
<protein>
    <recommendedName>
        <fullName evidence="14">Leucine-rich repeat-containing N-terminal plant-type domain-containing protein</fullName>
    </recommendedName>
</protein>
<dbReference type="FunFam" id="3.80.10.10:FF:000095">
    <property type="entry name" value="LRR receptor-like serine/threonine-protein kinase GSO1"/>
    <property type="match status" value="2"/>
</dbReference>
<keyword evidence="3" id="KW-1003">Cell membrane</keyword>
<evidence type="ECO:0000256" key="6">
    <source>
        <dbReference type="ARBA" id="ARBA00022729"/>
    </source>
</evidence>
<evidence type="ECO:0000256" key="8">
    <source>
        <dbReference type="ARBA" id="ARBA00022989"/>
    </source>
</evidence>
<proteinExistence type="inferred from homology"/>
<reference evidence="16" key="1">
    <citation type="submission" date="2013-09" db="EMBL/GenBank/DDBJ databases">
        <title>Corchorus olitorius genome sequencing.</title>
        <authorList>
            <person name="Alam M."/>
            <person name="Haque M.S."/>
            <person name="Islam M.S."/>
            <person name="Emdad E.M."/>
            <person name="Islam M.M."/>
            <person name="Ahmed B."/>
            <person name="Halim A."/>
            <person name="Hossen Q.M.M."/>
            <person name="Hossain M.Z."/>
            <person name="Ahmed R."/>
            <person name="Khan M.M."/>
            <person name="Islam R."/>
            <person name="Rashid M.M."/>
            <person name="Khan S.A."/>
            <person name="Rahman M.S."/>
            <person name="Alam M."/>
            <person name="Yahiya A.S."/>
            <person name="Khan M.S."/>
            <person name="Azam M.S."/>
            <person name="Haque T."/>
            <person name="Lashkar M.Z.H."/>
            <person name="Akhand A.I."/>
            <person name="Morshed G."/>
            <person name="Roy S."/>
            <person name="Uddin K.S."/>
            <person name="Rabeya T."/>
            <person name="Hossain A.S."/>
            <person name="Chowdhury A."/>
            <person name="Snigdha A.R."/>
            <person name="Mortoza M.S."/>
            <person name="Matin S.A."/>
            <person name="Hoque S.M.E."/>
            <person name="Islam M.K."/>
            <person name="Roy D.K."/>
            <person name="Haider R."/>
            <person name="Moosa M.M."/>
            <person name="Elias S.M."/>
            <person name="Hasan A.M."/>
            <person name="Jahan S."/>
            <person name="Shafiuddin M."/>
            <person name="Mahmood N."/>
            <person name="Shommy N.S."/>
        </authorList>
    </citation>
    <scope>NUCLEOTIDE SEQUENCE [LARGE SCALE GENOMIC DNA]</scope>
    <source>
        <strain evidence="16">cv. O-4</strain>
    </source>
</reference>
<dbReference type="SMART" id="SM00369">
    <property type="entry name" value="LRR_TYP"/>
    <property type="match status" value="11"/>
</dbReference>
<dbReference type="STRING" id="93759.A0A1R3JCP2"/>
<feature type="domain" description="Leucine-rich repeat-containing N-terminal plant-type" evidence="14">
    <location>
        <begin position="43"/>
        <end position="96"/>
    </location>
</feature>
<dbReference type="SUPFAM" id="SSF52058">
    <property type="entry name" value="L domain-like"/>
    <property type="match status" value="2"/>
</dbReference>
<keyword evidence="11" id="KW-0325">Glycoprotein</keyword>
<evidence type="ECO:0000256" key="3">
    <source>
        <dbReference type="ARBA" id="ARBA00022475"/>
    </source>
</evidence>
<evidence type="ECO:0000313" key="15">
    <source>
        <dbReference type="EMBL" id="OMO92537.1"/>
    </source>
</evidence>
<dbReference type="Proteomes" id="UP000187203">
    <property type="component" value="Unassembled WGS sequence"/>
</dbReference>
<dbReference type="AlphaFoldDB" id="A0A1R3JCP2"/>
<keyword evidence="16" id="KW-1185">Reference proteome</keyword>
<evidence type="ECO:0000256" key="12">
    <source>
        <dbReference type="SAM" id="Phobius"/>
    </source>
</evidence>
<keyword evidence="8 12" id="KW-1133">Transmembrane helix</keyword>
<keyword evidence="6 13" id="KW-0732">Signal</keyword>
<dbReference type="InterPro" id="IPR001611">
    <property type="entry name" value="Leu-rich_rpt"/>
</dbReference>
<dbReference type="Pfam" id="PF13516">
    <property type="entry name" value="LRR_6"/>
    <property type="match status" value="1"/>
</dbReference>
<dbReference type="GO" id="GO:0005886">
    <property type="term" value="C:plasma membrane"/>
    <property type="evidence" value="ECO:0007669"/>
    <property type="project" value="UniProtKB-SubCell"/>
</dbReference>
<keyword evidence="9 12" id="KW-0472">Membrane</keyword>
<comment type="subcellular location">
    <subcellularLocation>
        <location evidence="1">Cell membrane</location>
        <topology evidence="1">Single-pass type I membrane protein</topology>
    </subcellularLocation>
</comment>
<dbReference type="PRINTS" id="PR00019">
    <property type="entry name" value="LEURICHRPT"/>
</dbReference>
<dbReference type="Gene3D" id="3.80.10.10">
    <property type="entry name" value="Ribonuclease Inhibitor"/>
    <property type="match status" value="4"/>
</dbReference>
<dbReference type="OrthoDB" id="979517at2759"/>
<evidence type="ECO:0000313" key="16">
    <source>
        <dbReference type="Proteomes" id="UP000187203"/>
    </source>
</evidence>
<organism evidence="15 16">
    <name type="scientific">Corchorus olitorius</name>
    <dbReference type="NCBI Taxonomy" id="93759"/>
    <lineage>
        <taxon>Eukaryota</taxon>
        <taxon>Viridiplantae</taxon>
        <taxon>Streptophyta</taxon>
        <taxon>Embryophyta</taxon>
        <taxon>Tracheophyta</taxon>
        <taxon>Spermatophyta</taxon>
        <taxon>Magnoliopsida</taxon>
        <taxon>eudicotyledons</taxon>
        <taxon>Gunneridae</taxon>
        <taxon>Pentapetalae</taxon>
        <taxon>rosids</taxon>
        <taxon>malvids</taxon>
        <taxon>Malvales</taxon>
        <taxon>Malvaceae</taxon>
        <taxon>Grewioideae</taxon>
        <taxon>Apeibeae</taxon>
        <taxon>Corchorus</taxon>
    </lineage>
</organism>
<dbReference type="Pfam" id="PF08263">
    <property type="entry name" value="LRRNT_2"/>
    <property type="match status" value="1"/>
</dbReference>
<dbReference type="InterPro" id="IPR013210">
    <property type="entry name" value="LRR_N_plant-typ"/>
</dbReference>
<dbReference type="EMBL" id="AWUE01016353">
    <property type="protein sequence ID" value="OMO92537.1"/>
    <property type="molecule type" value="Genomic_DNA"/>
</dbReference>
<comment type="caution">
    <text evidence="15">The sequence shown here is derived from an EMBL/GenBank/DDBJ whole genome shotgun (WGS) entry which is preliminary data.</text>
</comment>
<sequence length="1007" mass="112380">MRPSLPNYLFLWFLLCFFHSQAYDISSSFTNSSILQRPKCSHYEAQALLQFKHNLFIDNSASFLCNAIYGNNTNSFPKTDSWNEDTDCCLWDGITCEGVTGHVIGLDLSCSWLYGSIPSNSTLFFLHHLKSLNLAFNNFSQSTISPKFGQFRNLTHLNLSSSSFSGLIPSEITHLSKLVSLDLSRFSLPFMGQQEPFYNELKLETTTLTRLVQNFTVVKELFLDGIDMFLVDPSHLMNLSSSLIALSLDDCGLNGTISDTLFQFPNLKLLKLAKNPGVLVNLPQSNSTNSLQVLDLKQTVLVGDLSESIRGLKSLKYLNLASCDLHGSIPESLVNLSQIVILELSDNNFGGWISKSLTNLTQIQHLDLSYNQLEGTIPPHAKGFSKLLSLCLPSNFLNGTIPPWVFRLPSLQLLSLADNRLTGHISQFHSASLSIIYVKNNMLQGQIPSSIFQLESLTILDLSINSFSGIIELDMFSKLQNLESLDLSHNSLSLSTKNDVNYTLAKLQALSFSSCNLSEFPNFLRGSTVLKSLDLSKNRIQGQIPQWMWNVGKESLLFLYLDHNCLTGPIQFPWKNVETLYLQSNLFQGMLPIPPSKTSFFSIANNYMTGEISSSICNVSSLRIIDLSHNNLSGKIPSCLVNFSNNLVVLDLRANNFHGTIPTAFVEQCNLENLNFHGNQMEGLIPRSLANCRNLQVLDLGKNKFNDTFPNWLETLPMLQVLVLSSNKFHGLVISSGARQPFQKLRVLDLSNNDLVGPFPASYIENLKAMANLTADSKSSSRYMEGSRSYDYSIVLTIKGQQVELVKVLTIFTSIDLSNNNFQGVIPEVIGKLNSLKGLNLSHNNFFGHIPPLMGNLTNLEWLDLSSNKLVGEIPVELVNLASLAFLNLSNNQLFGPIPQGKQFNTFENNSYEGNFGLCGFPLSKACNESNKMQKPITPLSRKQSPIEFGWKVVMMGYCSGIIFGLSGGFVVFQTGKPKWIVNLVEGKRFQKSSRKKKACRRFERKR</sequence>
<dbReference type="InterPro" id="IPR046956">
    <property type="entry name" value="RLP23-like"/>
</dbReference>
<dbReference type="InterPro" id="IPR032675">
    <property type="entry name" value="LRR_dom_sf"/>
</dbReference>
<keyword evidence="4" id="KW-0433">Leucine-rich repeat</keyword>
<accession>A0A1R3JCP2</accession>
<dbReference type="PANTHER" id="PTHR48061">
    <property type="entry name" value="LEUCINE-RICH REPEAT RECEPTOR PROTEIN KINASE EMS1-LIKE-RELATED"/>
    <property type="match status" value="1"/>
</dbReference>
<evidence type="ECO:0000256" key="13">
    <source>
        <dbReference type="SAM" id="SignalP"/>
    </source>
</evidence>
<evidence type="ECO:0000259" key="14">
    <source>
        <dbReference type="Pfam" id="PF08263"/>
    </source>
</evidence>
<feature type="chain" id="PRO_5012096684" description="Leucine-rich repeat-containing N-terminal plant-type domain-containing protein" evidence="13">
    <location>
        <begin position="23"/>
        <end position="1007"/>
    </location>
</feature>
<dbReference type="Pfam" id="PF13855">
    <property type="entry name" value="LRR_8"/>
    <property type="match status" value="2"/>
</dbReference>
<feature type="transmembrane region" description="Helical" evidence="12">
    <location>
        <begin position="949"/>
        <end position="973"/>
    </location>
</feature>
<dbReference type="PANTHER" id="PTHR48061:SF46">
    <property type="entry name" value="LEUCINE-RICH REPEAT-CONTAINING N-TERMINAL PLANT-TYPE DOMAIN-CONTAINING PROTEIN"/>
    <property type="match status" value="1"/>
</dbReference>
<dbReference type="SMART" id="SM00365">
    <property type="entry name" value="LRR_SD22"/>
    <property type="match status" value="6"/>
</dbReference>
<name>A0A1R3JCP2_9ROSI</name>
<evidence type="ECO:0000256" key="4">
    <source>
        <dbReference type="ARBA" id="ARBA00022614"/>
    </source>
</evidence>